<keyword evidence="7" id="KW-1185">Reference proteome</keyword>
<gene>
    <name evidence="6" type="ORF">H4R18_002255</name>
</gene>
<sequence>MSTAHYTQLPPVYDATADSRPQAAPAAGGGGGDDDVPDDFKFGVVAGQCDLSIRHAFVRKVYTILTLQLLATTAVGGYMRHIDASSGFLLQHVWTVYAAMFGTLASMLGLWWKRHSHPANIAFLSAFTLFEAYTLGAVTAFYSTALVLQALAITLGLFVALTLFTLQSRYDFSRLGPILGLALWAVVLVGLVQIFVPFSRTFDLAMAAVTAVLFCGYILYDTHMLMNRLSPDEYILASLSLYLDVVNLFVSILRILGDRD</sequence>
<protein>
    <submittedName>
        <fullName evidence="6">Uncharacterized protein</fullName>
    </submittedName>
</protein>
<feature type="transmembrane region" description="Helical" evidence="5">
    <location>
        <begin position="91"/>
        <end position="112"/>
    </location>
</feature>
<dbReference type="Pfam" id="PF01027">
    <property type="entry name" value="Bax1-I"/>
    <property type="match status" value="1"/>
</dbReference>
<name>A0A9W8HCM3_9FUNG</name>
<dbReference type="Proteomes" id="UP001140217">
    <property type="component" value="Unassembled WGS sequence"/>
</dbReference>
<dbReference type="CDD" id="cd10429">
    <property type="entry name" value="GAAP_like"/>
    <property type="match status" value="1"/>
</dbReference>
<feature type="transmembrane region" description="Helical" evidence="5">
    <location>
        <begin position="119"/>
        <end position="142"/>
    </location>
</feature>
<accession>A0A9W8HCM3</accession>
<evidence type="ECO:0000256" key="3">
    <source>
        <dbReference type="ARBA" id="ARBA00022989"/>
    </source>
</evidence>
<feature type="transmembrane region" description="Helical" evidence="5">
    <location>
        <begin position="234"/>
        <end position="256"/>
    </location>
</feature>
<evidence type="ECO:0000313" key="7">
    <source>
        <dbReference type="Proteomes" id="UP001140217"/>
    </source>
</evidence>
<keyword evidence="3 5" id="KW-1133">Transmembrane helix</keyword>
<evidence type="ECO:0000256" key="5">
    <source>
        <dbReference type="RuleBase" id="RU004379"/>
    </source>
</evidence>
<evidence type="ECO:0000256" key="1">
    <source>
        <dbReference type="ARBA" id="ARBA00004141"/>
    </source>
</evidence>
<proteinExistence type="inferred from homology"/>
<reference evidence="6" key="1">
    <citation type="submission" date="2022-07" db="EMBL/GenBank/DDBJ databases">
        <title>Phylogenomic reconstructions and comparative analyses of Kickxellomycotina fungi.</title>
        <authorList>
            <person name="Reynolds N.K."/>
            <person name="Stajich J.E."/>
            <person name="Barry K."/>
            <person name="Grigoriev I.V."/>
            <person name="Crous P."/>
            <person name="Smith M.E."/>
        </authorList>
    </citation>
    <scope>NUCLEOTIDE SEQUENCE</scope>
    <source>
        <strain evidence="6">NBRC 105414</strain>
    </source>
</reference>
<evidence type="ECO:0000313" key="6">
    <source>
        <dbReference type="EMBL" id="KAJ2782449.1"/>
    </source>
</evidence>
<feature type="transmembrane region" description="Helical" evidence="5">
    <location>
        <begin position="178"/>
        <end position="198"/>
    </location>
</feature>
<dbReference type="InterPro" id="IPR006214">
    <property type="entry name" value="Bax_inhibitor_1-related"/>
</dbReference>
<dbReference type="PANTHER" id="PTHR23291:SF50">
    <property type="entry name" value="PROTEIN LIFEGUARD 4"/>
    <property type="match status" value="1"/>
</dbReference>
<feature type="transmembrane region" description="Helical" evidence="5">
    <location>
        <begin position="204"/>
        <end position="222"/>
    </location>
</feature>
<dbReference type="AlphaFoldDB" id="A0A9W8HCM3"/>
<evidence type="ECO:0000256" key="4">
    <source>
        <dbReference type="ARBA" id="ARBA00023136"/>
    </source>
</evidence>
<dbReference type="EMBL" id="JANBUL010000072">
    <property type="protein sequence ID" value="KAJ2782449.1"/>
    <property type="molecule type" value="Genomic_DNA"/>
</dbReference>
<dbReference type="PANTHER" id="PTHR23291">
    <property type="entry name" value="BAX INHIBITOR-RELATED"/>
    <property type="match status" value="1"/>
</dbReference>
<feature type="transmembrane region" description="Helical" evidence="5">
    <location>
        <begin position="148"/>
        <end position="166"/>
    </location>
</feature>
<comment type="caution">
    <text evidence="6">The sequence shown here is derived from an EMBL/GenBank/DDBJ whole genome shotgun (WGS) entry which is preliminary data.</text>
</comment>
<comment type="similarity">
    <text evidence="5">Belongs to the BI1 family.</text>
</comment>
<evidence type="ECO:0000256" key="2">
    <source>
        <dbReference type="ARBA" id="ARBA00022692"/>
    </source>
</evidence>
<dbReference type="GO" id="GO:0016020">
    <property type="term" value="C:membrane"/>
    <property type="evidence" value="ECO:0007669"/>
    <property type="project" value="UniProtKB-SubCell"/>
</dbReference>
<dbReference type="OrthoDB" id="7933078at2759"/>
<feature type="transmembrane region" description="Helical" evidence="5">
    <location>
        <begin position="61"/>
        <end position="79"/>
    </location>
</feature>
<organism evidence="6 7">
    <name type="scientific">Coemansia javaensis</name>
    <dbReference type="NCBI Taxonomy" id="2761396"/>
    <lineage>
        <taxon>Eukaryota</taxon>
        <taxon>Fungi</taxon>
        <taxon>Fungi incertae sedis</taxon>
        <taxon>Zoopagomycota</taxon>
        <taxon>Kickxellomycotina</taxon>
        <taxon>Kickxellomycetes</taxon>
        <taxon>Kickxellales</taxon>
        <taxon>Kickxellaceae</taxon>
        <taxon>Coemansia</taxon>
    </lineage>
</organism>
<keyword evidence="2 5" id="KW-0812">Transmembrane</keyword>
<keyword evidence="4 5" id="KW-0472">Membrane</keyword>
<comment type="subcellular location">
    <subcellularLocation>
        <location evidence="1">Membrane</location>
        <topology evidence="1">Multi-pass membrane protein</topology>
    </subcellularLocation>
</comment>